<name>A0A5C6W113_9BACI</name>
<dbReference type="PANTHER" id="PTHR34408">
    <property type="entry name" value="FAMILY PROTEIN, PUTATIVE-RELATED"/>
    <property type="match status" value="1"/>
</dbReference>
<feature type="domain" description="SH3b" evidence="2">
    <location>
        <begin position="411"/>
        <end position="473"/>
    </location>
</feature>
<dbReference type="Proteomes" id="UP000321363">
    <property type="component" value="Unassembled WGS sequence"/>
</dbReference>
<evidence type="ECO:0008006" key="5">
    <source>
        <dbReference type="Google" id="ProtNLM"/>
    </source>
</evidence>
<evidence type="ECO:0000259" key="2">
    <source>
        <dbReference type="SMART" id="SM00287"/>
    </source>
</evidence>
<dbReference type="RefSeq" id="WP_146947577.1">
    <property type="nucleotide sequence ID" value="NZ_VOQF01000005.1"/>
</dbReference>
<dbReference type="EMBL" id="VOQF01000005">
    <property type="protein sequence ID" value="TXC90955.1"/>
    <property type="molecule type" value="Genomic_DNA"/>
</dbReference>
<accession>A0A5C6W113</accession>
<organism evidence="3 4">
    <name type="scientific">Metabacillus litoralis</name>
    <dbReference type="NCBI Taxonomy" id="152268"/>
    <lineage>
        <taxon>Bacteria</taxon>
        <taxon>Bacillati</taxon>
        <taxon>Bacillota</taxon>
        <taxon>Bacilli</taxon>
        <taxon>Bacillales</taxon>
        <taxon>Bacillaceae</taxon>
        <taxon>Metabacillus</taxon>
    </lineage>
</organism>
<feature type="domain" description="SH3b" evidence="2">
    <location>
        <begin position="629"/>
        <end position="692"/>
    </location>
</feature>
<comment type="caution">
    <text evidence="3">The sequence shown here is derived from an EMBL/GenBank/DDBJ whole genome shotgun (WGS) entry which is preliminary data.</text>
</comment>
<reference evidence="3 4" key="1">
    <citation type="journal article" date="2005" name="Int. J. Syst. Evol. Microbiol.">
        <title>Bacillus litoralis sp. nov., isolated from a tidal flat of the Yellow Sea in Korea.</title>
        <authorList>
            <person name="Yoon J.H."/>
            <person name="Oh T.K."/>
        </authorList>
    </citation>
    <scope>NUCLEOTIDE SEQUENCE [LARGE SCALE GENOMIC DNA]</scope>
    <source>
        <strain evidence="3 4">SW-211</strain>
    </source>
</reference>
<dbReference type="SMART" id="SM00047">
    <property type="entry name" value="LYZ2"/>
    <property type="match status" value="1"/>
</dbReference>
<dbReference type="Gene3D" id="1.10.530.10">
    <property type="match status" value="1"/>
</dbReference>
<dbReference type="InterPro" id="IPR003646">
    <property type="entry name" value="SH3-like_bac-type"/>
</dbReference>
<feature type="domain" description="SH3b" evidence="2">
    <location>
        <begin position="744"/>
        <end position="806"/>
    </location>
</feature>
<dbReference type="OrthoDB" id="9816557at2"/>
<dbReference type="Pfam" id="PF01832">
    <property type="entry name" value="Glucosaminidase"/>
    <property type="match status" value="1"/>
</dbReference>
<dbReference type="InterPro" id="IPR002901">
    <property type="entry name" value="MGlyc_endo_b_GlcNAc-like_dom"/>
</dbReference>
<feature type="domain" description="SH3b" evidence="2">
    <location>
        <begin position="265"/>
        <end position="329"/>
    </location>
</feature>
<keyword evidence="4" id="KW-1185">Reference proteome</keyword>
<protein>
    <recommendedName>
        <fullName evidence="5">SH3 domain-containing protein</fullName>
    </recommendedName>
</protein>
<dbReference type="SMART" id="SM00287">
    <property type="entry name" value="SH3b"/>
    <property type="match status" value="4"/>
</dbReference>
<feature type="domain" description="Mannosyl-glycoprotein endo-beta-N-acetylglucosamidase-like" evidence="1">
    <location>
        <begin position="845"/>
        <end position="999"/>
    </location>
</feature>
<dbReference type="PANTHER" id="PTHR34408:SF1">
    <property type="entry name" value="GLYCOSYL HYDROLASE FAMILY 19 DOMAIN-CONTAINING PROTEIN HI_1415"/>
    <property type="match status" value="1"/>
</dbReference>
<evidence type="ECO:0000259" key="1">
    <source>
        <dbReference type="SMART" id="SM00047"/>
    </source>
</evidence>
<evidence type="ECO:0000313" key="3">
    <source>
        <dbReference type="EMBL" id="TXC90955.1"/>
    </source>
</evidence>
<dbReference type="GO" id="GO:0004040">
    <property type="term" value="F:amidase activity"/>
    <property type="evidence" value="ECO:0007669"/>
    <property type="project" value="InterPro"/>
</dbReference>
<sequence>MIQKFFTRSIVWMLVTLLMISSFPQNMLAGEEKQPHLIKVITDTEIKSNDGVNIGKVYKDTLLFVSNIPGDKENLSFHFGEKEATIQVESTVQVETSDEILKRYELGLSYSESVGMLLSHQKTIPFMDNTNINRGLIQPGAEIFVQKLDDSYIYILLGGIDYIVDRTEYESYFVQLESNLKDENSSVVDLKEENSHTDETQVVEVTEDSDAIEDDKLENSDTLEESEEDIQEKEIKETLVEDTEVENQSSQLQLMTAPENEIFTKNTKYFRVTDEQVPIYDNRSSSLKLVGFLSKGQVFPRTRDYTSWHQISYGDYYAYVPKNGTVPSEKLIQNVYSTSLLVTNTRMITTLTDTPVYDNSTGKLIQYATLVKGLQHTIIKEYTSWYSVLVSGRVGYIRKSQAVSSFLSTDSFFKVVEEKGKTPVYSDLADNSKIIGYLYNGQEYPRLEQHSGWHGIKFGNVIGYVHSSVTTPANGKSIKNLSDDSATNISITPRWDSVVYDNTKPGPLVPFAVVRDNKSYKILKEYTSWYAIEVAGRLGYIRKKNAIREFTDSDKFFKVEKDSIPVYDNRSGTLVMVGSLVKDQVYERTANYTSWHQIQFGDFKAYVQKEGTTPSSDSGIKNLNTKYQNTKKTFTALKDLEVKDNSTSPLTTFGFIKEGQSYPVISEGDKWWGILFAGRVGYVKRDYALGGIYKEVSYTDYNYSLETMINKQMMVSPQTDKYKVQYAYVAGYLISAVEEKDTYPKLATVKGTSGVNLRSAPNANSTTWVYNNVPFGKTLTIVDYAGNGWYKVEYPRHIFGGFSNAYESDVREYVDPNNFDINTKSMYQFVLLSKFAGANPTELNNLLDGKGILEGMGDAFSKGSKLAGINEIYLVSHALLETGNGKSTLATGVNYNAPDGKTYKVYNMFGINATDGNATANASKFAYEEEWFTPEAAIIGGAKFVANRYVYNGYGQDTIYEMRWNPAKPATHQYATDVGWAEKQTSNFMNMYNKLTSYQLYLDIPKYQ</sequence>
<proteinExistence type="predicted"/>
<dbReference type="AlphaFoldDB" id="A0A5C6W113"/>
<gene>
    <name evidence="3" type="ORF">FS935_08590</name>
</gene>
<evidence type="ECO:0000313" key="4">
    <source>
        <dbReference type="Proteomes" id="UP000321363"/>
    </source>
</evidence>
<dbReference type="Gene3D" id="2.30.30.40">
    <property type="entry name" value="SH3 Domains"/>
    <property type="match status" value="2"/>
</dbReference>
<dbReference type="InterPro" id="IPR052354">
    <property type="entry name" value="Cell_Wall_Dynamics_Protein"/>
</dbReference>